<dbReference type="SUPFAM" id="SSF158560">
    <property type="entry name" value="BH3980-like"/>
    <property type="match status" value="1"/>
</dbReference>
<evidence type="ECO:0000256" key="1">
    <source>
        <dbReference type="SAM" id="Phobius"/>
    </source>
</evidence>
<keyword evidence="1" id="KW-1133">Transmembrane helix</keyword>
<feature type="transmembrane region" description="Helical" evidence="1">
    <location>
        <begin position="125"/>
        <end position="151"/>
    </location>
</feature>
<name>A0ABT4IF03_9EURY</name>
<feature type="transmembrane region" description="Helical" evidence="1">
    <location>
        <begin position="92"/>
        <end position="113"/>
    </location>
</feature>
<reference evidence="2" key="1">
    <citation type="submission" date="2022-12" db="EMBL/GenBank/DDBJ databases">
        <title>Isolation and characterisation of novel Methanocorpusculum spp. from native Australian herbivores indicates the genus is ancestrally host-associated.</title>
        <authorList>
            <person name="Volmer J.G."/>
            <person name="Soo R.M."/>
            <person name="Evans P.N."/>
            <person name="Hoedt E.C."/>
            <person name="Astorga Alsina A.L."/>
            <person name="Woodcroft B.J."/>
            <person name="Tyson G.W."/>
            <person name="Hugenholtz P."/>
            <person name="Morrison M."/>
        </authorList>
    </citation>
    <scope>NUCLEOTIDE SEQUENCE</scope>
    <source>
        <strain evidence="2">MG</strain>
    </source>
</reference>
<proteinExistence type="predicted"/>
<keyword evidence="3" id="KW-1185">Reference proteome</keyword>
<evidence type="ECO:0008006" key="4">
    <source>
        <dbReference type="Google" id="ProtNLM"/>
    </source>
</evidence>
<evidence type="ECO:0000313" key="2">
    <source>
        <dbReference type="EMBL" id="MCZ0860317.1"/>
    </source>
</evidence>
<dbReference type="EMBL" id="JAPTGB010000006">
    <property type="protein sequence ID" value="MCZ0860317.1"/>
    <property type="molecule type" value="Genomic_DNA"/>
</dbReference>
<feature type="transmembrane region" description="Helical" evidence="1">
    <location>
        <begin position="163"/>
        <end position="182"/>
    </location>
</feature>
<keyword evidence="1" id="KW-0812">Transmembrane</keyword>
<dbReference type="RefSeq" id="WP_268924535.1">
    <property type="nucleotide sequence ID" value="NZ_JAPTGB010000006.1"/>
</dbReference>
<comment type="caution">
    <text evidence="2">The sequence shown here is derived from an EMBL/GenBank/DDBJ whole genome shotgun (WGS) entry which is preliminary data.</text>
</comment>
<accession>A0ABT4IF03</accession>
<dbReference type="Gene3D" id="1.10.1900.10">
    <property type="entry name" value="c-terminal domain of poly(a) binding protein"/>
    <property type="match status" value="1"/>
</dbReference>
<gene>
    <name evidence="2" type="ORF">O0S10_03610</name>
</gene>
<organism evidence="2 3">
    <name type="scientific">Methanocorpusculum petauri</name>
    <dbReference type="NCBI Taxonomy" id="3002863"/>
    <lineage>
        <taxon>Archaea</taxon>
        <taxon>Methanobacteriati</taxon>
        <taxon>Methanobacteriota</taxon>
        <taxon>Stenosarchaea group</taxon>
        <taxon>Methanomicrobia</taxon>
        <taxon>Methanomicrobiales</taxon>
        <taxon>Methanocorpusculaceae</taxon>
        <taxon>Methanocorpusculum</taxon>
    </lineage>
</organism>
<dbReference type="Proteomes" id="UP001141422">
    <property type="component" value="Unassembled WGS sequence"/>
</dbReference>
<evidence type="ECO:0000313" key="3">
    <source>
        <dbReference type="Proteomes" id="UP001141422"/>
    </source>
</evidence>
<sequence length="215" mass="24265">MPELSQLRRENNELERELTKENSDLITRMYFYLLSSSLKEREVEIIRKDLTGMALEAQKREESFADVIGEDYKRFCDELIANGRRKTPGGKLLEILELLLYAGNVLLIGTILLDGTMPGAGLAITPAFITSILFGVVCGTTVLWFLSRAVWGLPEKNLRRNQILRYGGLFAALAGFILLNRFLPATELFTIDPYVVLVFGIAALIIVVLIRRRQN</sequence>
<keyword evidence="1" id="KW-0472">Membrane</keyword>
<protein>
    <recommendedName>
        <fullName evidence="4">DUF1129 family protein</fullName>
    </recommendedName>
</protein>
<feature type="transmembrane region" description="Helical" evidence="1">
    <location>
        <begin position="194"/>
        <end position="210"/>
    </location>
</feature>